<evidence type="ECO:0000313" key="2">
    <source>
        <dbReference type="Proteomes" id="UP000283634"/>
    </source>
</evidence>
<dbReference type="AlphaFoldDB" id="A0A422N1K9"/>
<dbReference type="RefSeq" id="XP_029235145.1">
    <property type="nucleotide sequence ID" value="XM_029385005.1"/>
</dbReference>
<protein>
    <submittedName>
        <fullName evidence="1">Uncharacterized protein</fullName>
    </submittedName>
</protein>
<sequence length="107" mass="11609">MGNGAAALAWSRIADHNLAKLKSHVAKLISVVLHPISGRGRRGESFSSLHILIQAQGMHPSLGSLQLILNVAQKPHRSSFQRTHLRLHHNPLLSFKYAPSIAAVPSS</sequence>
<keyword evidence="2" id="KW-1185">Reference proteome</keyword>
<reference evidence="1 2" key="1">
    <citation type="journal article" date="2018" name="BMC Genomics">
        <title>Genomic comparison of Trypanosoma conorhini and Trypanosoma rangeli to Trypanosoma cruzi strains of high and low virulence.</title>
        <authorList>
            <person name="Bradwell K.R."/>
            <person name="Koparde V.N."/>
            <person name="Matveyev A.V."/>
            <person name="Serrano M.G."/>
            <person name="Alves J.M."/>
            <person name="Parikh H."/>
            <person name="Huang B."/>
            <person name="Lee V."/>
            <person name="Espinosa-Alvarez O."/>
            <person name="Ortiz P.A."/>
            <person name="Costa-Martins A.G."/>
            <person name="Teixeira M.M."/>
            <person name="Buck G.A."/>
        </authorList>
    </citation>
    <scope>NUCLEOTIDE SEQUENCE [LARGE SCALE GENOMIC DNA]</scope>
    <source>
        <strain evidence="1 2">AM80</strain>
    </source>
</reference>
<accession>A0A422N1K9</accession>
<gene>
    <name evidence="1" type="ORF">TraAM80_08251</name>
</gene>
<evidence type="ECO:0000313" key="1">
    <source>
        <dbReference type="EMBL" id="RNE99340.1"/>
    </source>
</evidence>
<name>A0A422N1K9_TRYRA</name>
<dbReference type="EMBL" id="MKGL01000394">
    <property type="protein sequence ID" value="RNE99340.1"/>
    <property type="molecule type" value="Genomic_DNA"/>
</dbReference>
<dbReference type="GeneID" id="40332184"/>
<comment type="caution">
    <text evidence="1">The sequence shown here is derived from an EMBL/GenBank/DDBJ whole genome shotgun (WGS) entry which is preliminary data.</text>
</comment>
<dbReference type="Proteomes" id="UP000283634">
    <property type="component" value="Unassembled WGS sequence"/>
</dbReference>
<proteinExistence type="predicted"/>
<organism evidence="1 2">
    <name type="scientific">Trypanosoma rangeli</name>
    <dbReference type="NCBI Taxonomy" id="5698"/>
    <lineage>
        <taxon>Eukaryota</taxon>
        <taxon>Discoba</taxon>
        <taxon>Euglenozoa</taxon>
        <taxon>Kinetoplastea</taxon>
        <taxon>Metakinetoplastina</taxon>
        <taxon>Trypanosomatida</taxon>
        <taxon>Trypanosomatidae</taxon>
        <taxon>Trypanosoma</taxon>
        <taxon>Herpetosoma</taxon>
    </lineage>
</organism>